<evidence type="ECO:0000313" key="1">
    <source>
        <dbReference type="EMBL" id="QPB09532.1"/>
    </source>
</evidence>
<gene>
    <name evidence="1" type="ORF">CPT_Solomon_074</name>
</gene>
<dbReference type="EMBL" id="MT701592">
    <property type="protein sequence ID" value="QPB09532.1"/>
    <property type="molecule type" value="Genomic_DNA"/>
</dbReference>
<sequence length="72" mass="7978">MNEHLIALLDELFTCGLAYIELSNDSVIEAEFNPEDGCIKLRVADCAEGSYADCGLAKVENLLSIHHVRDIR</sequence>
<evidence type="ECO:0000313" key="2">
    <source>
        <dbReference type="Proteomes" id="UP000663313"/>
    </source>
</evidence>
<proteinExistence type="predicted"/>
<organism evidence="1 2">
    <name type="scientific">Klebsiella phage Solomon</name>
    <dbReference type="NCBI Taxonomy" id="2767583"/>
    <lineage>
        <taxon>Viruses</taxon>
        <taxon>Duplodnaviria</taxon>
        <taxon>Heunggongvirae</taxon>
        <taxon>Uroviricota</taxon>
        <taxon>Caudoviricetes</taxon>
        <taxon>Drexlerviridae</taxon>
        <taxon>Webervirus</taxon>
        <taxon>Webervirus solomon</taxon>
    </lineage>
</organism>
<protein>
    <submittedName>
        <fullName evidence="1">Uncharacterized protein</fullName>
    </submittedName>
</protein>
<name>A0A873WKK4_9CAUD</name>
<accession>A0A873WKK4</accession>
<keyword evidence="2" id="KW-1185">Reference proteome</keyword>
<dbReference type="Proteomes" id="UP000663313">
    <property type="component" value="Segment"/>
</dbReference>
<reference evidence="1" key="1">
    <citation type="submission" date="2020-07" db="EMBL/GenBank/DDBJ databases">
        <title>Complete genome sequence of Klebsiella aerogenes phage Solomon.</title>
        <authorList>
            <person name="Hudson A.T."/>
            <person name="Clark J.D."/>
            <person name="Gill J."/>
            <person name="Liu M."/>
        </authorList>
    </citation>
    <scope>NUCLEOTIDE SEQUENCE</scope>
</reference>